<evidence type="ECO:0000313" key="4">
    <source>
        <dbReference type="Proteomes" id="UP000217431"/>
    </source>
</evidence>
<feature type="transmembrane region" description="Helical" evidence="2">
    <location>
        <begin position="7"/>
        <end position="23"/>
    </location>
</feature>
<keyword evidence="2" id="KW-0472">Membrane</keyword>
<proteinExistence type="predicted"/>
<reference evidence="3 4" key="1">
    <citation type="journal article" date="2016" name="DNA Res.">
        <title>The complete genome sequencing of Prevotella intermedia strain OMA14 and a subsequent fine-scale, intra-species genomic comparison reveal an unusual amplification of conjugative and mobile transposons and identify a novel Prevotella-lineage-specific repeat.</title>
        <authorList>
            <person name="Naito M."/>
            <person name="Ogura Y."/>
            <person name="Itoh T."/>
            <person name="Shoji M."/>
            <person name="Okamoto M."/>
            <person name="Hayashi T."/>
            <person name="Nakayama K."/>
        </authorList>
    </citation>
    <scope>NUCLEOTIDE SEQUENCE [LARGE SCALE GENOMIC DNA]</scope>
    <source>
        <strain evidence="3 4">OMA14</strain>
    </source>
</reference>
<accession>A0A0S3UIC3</accession>
<feature type="compositionally biased region" description="Acidic residues" evidence="1">
    <location>
        <begin position="65"/>
        <end position="80"/>
    </location>
</feature>
<sequence>MKIKVNWKMFLVFFVVIGGLYYITQNFWITAGIMVILLLIDGFLREYEFKKRGEKQAEEILKGLEEDDNEDDNDEKEDTK</sequence>
<organism evidence="3 4">
    <name type="scientific">Prevotella intermedia</name>
    <dbReference type="NCBI Taxonomy" id="28131"/>
    <lineage>
        <taxon>Bacteria</taxon>
        <taxon>Pseudomonadati</taxon>
        <taxon>Bacteroidota</taxon>
        <taxon>Bacteroidia</taxon>
        <taxon>Bacteroidales</taxon>
        <taxon>Prevotellaceae</taxon>
        <taxon>Prevotella</taxon>
    </lineage>
</organism>
<keyword evidence="2" id="KW-1133">Transmembrane helix</keyword>
<evidence type="ECO:0000256" key="2">
    <source>
        <dbReference type="SAM" id="Phobius"/>
    </source>
</evidence>
<evidence type="ECO:0000313" key="3">
    <source>
        <dbReference type="EMBL" id="BAU17250.1"/>
    </source>
</evidence>
<name>A0A0S3UIC3_PREIN</name>
<dbReference type="RefSeq" id="WP_096405220.1">
    <property type="nucleotide sequence ID" value="NZ_AP014597.1"/>
</dbReference>
<gene>
    <name evidence="3" type="ORF">PIOMA14_I_0742</name>
</gene>
<keyword evidence="2" id="KW-0812">Transmembrane</keyword>
<protein>
    <submittedName>
        <fullName evidence="3">Uncharacterized protein</fullName>
    </submittedName>
</protein>
<dbReference type="STRING" id="28131.BWX40_04940"/>
<evidence type="ECO:0000256" key="1">
    <source>
        <dbReference type="SAM" id="MobiDB-lite"/>
    </source>
</evidence>
<feature type="transmembrane region" description="Helical" evidence="2">
    <location>
        <begin position="29"/>
        <end position="47"/>
    </location>
</feature>
<dbReference type="EMBL" id="AP014597">
    <property type="protein sequence ID" value="BAU17250.1"/>
    <property type="molecule type" value="Genomic_DNA"/>
</dbReference>
<feature type="region of interest" description="Disordered" evidence="1">
    <location>
        <begin position="60"/>
        <end position="80"/>
    </location>
</feature>
<dbReference type="Proteomes" id="UP000217431">
    <property type="component" value="Chromosome I"/>
</dbReference>
<dbReference type="AlphaFoldDB" id="A0A0S3UIC3"/>